<evidence type="ECO:0000313" key="3">
    <source>
        <dbReference type="EMBL" id="KZM98294.1"/>
    </source>
</evidence>
<accession>A0A165XM75</accession>
<reference evidence="3" key="1">
    <citation type="journal article" date="2016" name="Nat. Genet.">
        <title>A high-quality carrot genome assembly provides new insights into carotenoid accumulation and asterid genome evolution.</title>
        <authorList>
            <person name="Iorizzo M."/>
            <person name="Ellison S."/>
            <person name="Senalik D."/>
            <person name="Zeng P."/>
            <person name="Satapoomin P."/>
            <person name="Huang J."/>
            <person name="Bowman M."/>
            <person name="Iovene M."/>
            <person name="Sanseverino W."/>
            <person name="Cavagnaro P."/>
            <person name="Yildiz M."/>
            <person name="Macko-Podgorni A."/>
            <person name="Moranska E."/>
            <person name="Grzebelus E."/>
            <person name="Grzebelus D."/>
            <person name="Ashrafi H."/>
            <person name="Zheng Z."/>
            <person name="Cheng S."/>
            <person name="Spooner D."/>
            <person name="Van Deynze A."/>
            <person name="Simon P."/>
        </authorList>
    </citation>
    <scope>NUCLEOTIDE SEQUENCE [LARGE SCALE GENOMIC DNA]</scope>
    <source>
        <tissue evidence="3">Leaf</tissue>
    </source>
</reference>
<dbReference type="Proteomes" id="UP000077755">
    <property type="component" value="Chromosome 4"/>
</dbReference>
<protein>
    <submittedName>
        <fullName evidence="3">Uncharacterized protein</fullName>
    </submittedName>
</protein>
<dbReference type="AlphaFoldDB" id="A0A165XM75"/>
<dbReference type="EMBL" id="LNRQ01000004">
    <property type="protein sequence ID" value="KZM98294.1"/>
    <property type="molecule type" value="Genomic_DNA"/>
</dbReference>
<proteinExistence type="predicted"/>
<keyword evidence="2" id="KW-0812">Transmembrane</keyword>
<feature type="region of interest" description="Disordered" evidence="1">
    <location>
        <begin position="72"/>
        <end position="92"/>
    </location>
</feature>
<name>A0A165XM75_DAUCS</name>
<keyword evidence="2" id="KW-1133">Transmembrane helix</keyword>
<feature type="transmembrane region" description="Helical" evidence="2">
    <location>
        <begin position="12"/>
        <end position="33"/>
    </location>
</feature>
<dbReference type="Gramene" id="KZM98294">
    <property type="protein sequence ID" value="KZM98294"/>
    <property type="gene ID" value="DCAR_014344"/>
</dbReference>
<reference evidence="4" key="2">
    <citation type="submission" date="2022-03" db="EMBL/GenBank/DDBJ databases">
        <title>Draft title - Genomic analysis of global carrot germplasm unveils the trajectory of domestication and the origin of high carotenoid orange carrot.</title>
        <authorList>
            <person name="Iorizzo M."/>
            <person name="Ellison S."/>
            <person name="Senalik D."/>
            <person name="Macko-Podgorni A."/>
            <person name="Grzebelus D."/>
            <person name="Bostan H."/>
            <person name="Rolling W."/>
            <person name="Curaba J."/>
            <person name="Simon P."/>
        </authorList>
    </citation>
    <scope>NUCLEOTIDE SEQUENCE</scope>
    <source>
        <tissue evidence="4">Leaf</tissue>
    </source>
</reference>
<organism evidence="3">
    <name type="scientific">Daucus carota subsp. sativus</name>
    <name type="common">Carrot</name>
    <dbReference type="NCBI Taxonomy" id="79200"/>
    <lineage>
        <taxon>Eukaryota</taxon>
        <taxon>Viridiplantae</taxon>
        <taxon>Streptophyta</taxon>
        <taxon>Embryophyta</taxon>
        <taxon>Tracheophyta</taxon>
        <taxon>Spermatophyta</taxon>
        <taxon>Magnoliopsida</taxon>
        <taxon>eudicotyledons</taxon>
        <taxon>Gunneridae</taxon>
        <taxon>Pentapetalae</taxon>
        <taxon>asterids</taxon>
        <taxon>campanulids</taxon>
        <taxon>Apiales</taxon>
        <taxon>Apiaceae</taxon>
        <taxon>Apioideae</taxon>
        <taxon>Scandiceae</taxon>
        <taxon>Daucinae</taxon>
        <taxon>Daucus</taxon>
        <taxon>Daucus sect. Daucus</taxon>
    </lineage>
</organism>
<evidence type="ECO:0000313" key="5">
    <source>
        <dbReference type="Proteomes" id="UP000077755"/>
    </source>
</evidence>
<gene>
    <name evidence="3" type="ORF">DCAR_014344</name>
    <name evidence="4" type="ORF">DCAR_0416588</name>
</gene>
<evidence type="ECO:0000313" key="4">
    <source>
        <dbReference type="EMBL" id="WOG97248.1"/>
    </source>
</evidence>
<dbReference type="STRING" id="79200.A0A165XM75"/>
<keyword evidence="2" id="KW-0472">Membrane</keyword>
<keyword evidence="5" id="KW-1185">Reference proteome</keyword>
<sequence>MSSSHHRRRTKCLNSILLLDVSFVLMAILTAAADGSRINSHVFNYKSSSSSSIPPSSSSIGFLGFLPRRIPLPTSSPSRKHNDIGLQSWTSP</sequence>
<evidence type="ECO:0000256" key="1">
    <source>
        <dbReference type="SAM" id="MobiDB-lite"/>
    </source>
</evidence>
<dbReference type="EMBL" id="CP093346">
    <property type="protein sequence ID" value="WOG97248.1"/>
    <property type="molecule type" value="Genomic_DNA"/>
</dbReference>
<evidence type="ECO:0000256" key="2">
    <source>
        <dbReference type="SAM" id="Phobius"/>
    </source>
</evidence>